<comment type="catalytic activity">
    <reaction evidence="1">
        <text>S-ubiquitinyl-[E2 ubiquitin-conjugating enzyme]-L-cysteine + [acceptor protein]-L-lysine = [E2 ubiquitin-conjugating enzyme]-L-cysteine + N(6)-ubiquitinyl-[acceptor protein]-L-lysine.</text>
        <dbReference type="EC" id="2.3.2.27"/>
    </reaction>
</comment>
<organism evidence="16 17">
    <name type="scientific">Carya illinoinensis</name>
    <name type="common">Pecan</name>
    <dbReference type="NCBI Taxonomy" id="32201"/>
    <lineage>
        <taxon>Eukaryota</taxon>
        <taxon>Viridiplantae</taxon>
        <taxon>Streptophyta</taxon>
        <taxon>Embryophyta</taxon>
        <taxon>Tracheophyta</taxon>
        <taxon>Spermatophyta</taxon>
        <taxon>Magnoliopsida</taxon>
        <taxon>eudicotyledons</taxon>
        <taxon>Gunneridae</taxon>
        <taxon>Pentapetalae</taxon>
        <taxon>rosids</taxon>
        <taxon>fabids</taxon>
        <taxon>Fagales</taxon>
        <taxon>Juglandaceae</taxon>
        <taxon>Carya</taxon>
    </lineage>
</organism>
<dbReference type="GO" id="GO:0016567">
    <property type="term" value="P:protein ubiquitination"/>
    <property type="evidence" value="ECO:0007669"/>
    <property type="project" value="InterPro"/>
</dbReference>
<dbReference type="Pfam" id="PF13639">
    <property type="entry name" value="zf-RING_2"/>
    <property type="match status" value="1"/>
</dbReference>
<dbReference type="PANTHER" id="PTHR46913">
    <property type="entry name" value="RING-H2 FINGER PROTEIN ATL16"/>
    <property type="match status" value="1"/>
</dbReference>
<comment type="pathway">
    <text evidence="3">Protein modification; protein ubiquitination.</text>
</comment>
<evidence type="ECO:0000256" key="12">
    <source>
        <dbReference type="ARBA" id="ARBA00023136"/>
    </source>
</evidence>
<dbReference type="EMBL" id="CM031837">
    <property type="protein sequence ID" value="KAG6681033.1"/>
    <property type="molecule type" value="Genomic_DNA"/>
</dbReference>
<evidence type="ECO:0000256" key="8">
    <source>
        <dbReference type="ARBA" id="ARBA00022771"/>
    </source>
</evidence>
<dbReference type="Proteomes" id="UP000811246">
    <property type="component" value="Chromosome 13"/>
</dbReference>
<evidence type="ECO:0000256" key="14">
    <source>
        <dbReference type="SAM" id="Phobius"/>
    </source>
</evidence>
<evidence type="ECO:0000256" key="9">
    <source>
        <dbReference type="ARBA" id="ARBA00022786"/>
    </source>
</evidence>
<gene>
    <name evidence="16" type="ORF">I3842_13G072700</name>
</gene>
<evidence type="ECO:0000256" key="11">
    <source>
        <dbReference type="ARBA" id="ARBA00022989"/>
    </source>
</evidence>
<evidence type="ECO:0000313" key="17">
    <source>
        <dbReference type="Proteomes" id="UP000811246"/>
    </source>
</evidence>
<keyword evidence="12 14" id="KW-0472">Membrane</keyword>
<evidence type="ECO:0000256" key="7">
    <source>
        <dbReference type="ARBA" id="ARBA00022723"/>
    </source>
</evidence>
<keyword evidence="7" id="KW-0479">Metal-binding</keyword>
<keyword evidence="11 14" id="KW-1133">Transmembrane helix</keyword>
<keyword evidence="6 14" id="KW-0812">Transmembrane</keyword>
<sequence length="269" mass="30159">MEKLRERERPTHSMLSKITMFPPDSPKQPTYTPTHIVRSNIFSYDGNIMLAALMSLLLVIFFVFLLHIYAKWFLAQAQQRRRRSMTVSHIRRPSRIHHFHTFDFDTSVSNSPRKGLDSSVIATIPLFEYSSEDQKGLECVICLSPFEEKEIGRKLPKCHHGFHLECIDMWLSSHSNCPICRAPAACEAKVLTVGAEVNDGTSAVDSFEGVGVDQLGVSNGDSALEIVIDVPNSENVTDQNELAGDTDSMSVFVVINVVDLFVDEDAEQE</sequence>
<evidence type="ECO:0000256" key="2">
    <source>
        <dbReference type="ARBA" id="ARBA00004167"/>
    </source>
</evidence>
<dbReference type="GO" id="GO:0016020">
    <property type="term" value="C:membrane"/>
    <property type="evidence" value="ECO:0007669"/>
    <property type="project" value="UniProtKB-SubCell"/>
</dbReference>
<evidence type="ECO:0000256" key="4">
    <source>
        <dbReference type="ARBA" id="ARBA00012483"/>
    </source>
</evidence>
<dbReference type="InterPro" id="IPR044600">
    <property type="entry name" value="ATL1/ATL16-like"/>
</dbReference>
<name>A0A922AMI7_CARIL</name>
<dbReference type="GO" id="GO:0008270">
    <property type="term" value="F:zinc ion binding"/>
    <property type="evidence" value="ECO:0007669"/>
    <property type="project" value="UniProtKB-KW"/>
</dbReference>
<evidence type="ECO:0000256" key="10">
    <source>
        <dbReference type="ARBA" id="ARBA00022833"/>
    </source>
</evidence>
<feature type="transmembrane region" description="Helical" evidence="14">
    <location>
        <begin position="48"/>
        <end position="74"/>
    </location>
</feature>
<keyword evidence="8 13" id="KW-0863">Zinc-finger</keyword>
<accession>A0A922AMI7</accession>
<evidence type="ECO:0000256" key="1">
    <source>
        <dbReference type="ARBA" id="ARBA00000900"/>
    </source>
</evidence>
<dbReference type="EC" id="2.3.2.27" evidence="4"/>
<dbReference type="SMART" id="SM00184">
    <property type="entry name" value="RING"/>
    <property type="match status" value="1"/>
</dbReference>
<evidence type="ECO:0000259" key="15">
    <source>
        <dbReference type="PROSITE" id="PS50089"/>
    </source>
</evidence>
<protein>
    <recommendedName>
        <fullName evidence="4">RING-type E3 ubiquitin transferase</fullName>
        <ecNumber evidence="4">2.3.2.27</ecNumber>
    </recommendedName>
</protein>
<dbReference type="InterPro" id="IPR001841">
    <property type="entry name" value="Znf_RING"/>
</dbReference>
<dbReference type="PROSITE" id="PS50089">
    <property type="entry name" value="ZF_RING_2"/>
    <property type="match status" value="1"/>
</dbReference>
<keyword evidence="10" id="KW-0862">Zinc</keyword>
<evidence type="ECO:0000256" key="5">
    <source>
        <dbReference type="ARBA" id="ARBA00022679"/>
    </source>
</evidence>
<evidence type="ECO:0000256" key="13">
    <source>
        <dbReference type="PROSITE-ProRule" id="PRU00175"/>
    </source>
</evidence>
<keyword evidence="5" id="KW-0808">Transferase</keyword>
<dbReference type="GO" id="GO:0061630">
    <property type="term" value="F:ubiquitin protein ligase activity"/>
    <property type="evidence" value="ECO:0007669"/>
    <property type="project" value="UniProtKB-EC"/>
</dbReference>
<proteinExistence type="predicted"/>
<reference evidence="16" key="1">
    <citation type="submission" date="2021-01" db="EMBL/GenBank/DDBJ databases">
        <authorList>
            <person name="Lovell J.T."/>
            <person name="Bentley N."/>
            <person name="Bhattarai G."/>
            <person name="Jenkins J.W."/>
            <person name="Sreedasyam A."/>
            <person name="Alarcon Y."/>
            <person name="Bock C."/>
            <person name="Boston L."/>
            <person name="Carlson J."/>
            <person name="Cervantes K."/>
            <person name="Clermont K."/>
            <person name="Krom N."/>
            <person name="Kubenka K."/>
            <person name="Mamidi S."/>
            <person name="Mattison C."/>
            <person name="Monteros M."/>
            <person name="Pisani C."/>
            <person name="Plott C."/>
            <person name="Rajasekar S."/>
            <person name="Rhein H.S."/>
            <person name="Rohla C."/>
            <person name="Song M."/>
            <person name="Hilaire R.S."/>
            <person name="Shu S."/>
            <person name="Wells L."/>
            <person name="Wang X."/>
            <person name="Webber J."/>
            <person name="Heerema R.J."/>
            <person name="Klein P."/>
            <person name="Conner P."/>
            <person name="Grauke L."/>
            <person name="Grimwood J."/>
            <person name="Schmutz J."/>
            <person name="Randall J.J."/>
        </authorList>
    </citation>
    <scope>NUCLEOTIDE SEQUENCE</scope>
    <source>
        <tissue evidence="16">Leaf</tissue>
    </source>
</reference>
<dbReference type="FunFam" id="3.30.40.10:FF:000609">
    <property type="entry name" value="RING-H2 finger protein ATL1"/>
    <property type="match status" value="1"/>
</dbReference>
<feature type="domain" description="RING-type" evidence="15">
    <location>
        <begin position="139"/>
        <end position="181"/>
    </location>
</feature>
<keyword evidence="9" id="KW-0833">Ubl conjugation pathway</keyword>
<comment type="caution">
    <text evidence="16">The sequence shown here is derived from an EMBL/GenBank/DDBJ whole genome shotgun (WGS) entry which is preliminary data.</text>
</comment>
<dbReference type="PANTHER" id="PTHR46913:SF1">
    <property type="entry name" value="RING-H2 FINGER PROTEIN ATL16"/>
    <property type="match status" value="1"/>
</dbReference>
<dbReference type="CDD" id="cd16461">
    <property type="entry name" value="RING-H2_EL5-like"/>
    <property type="match status" value="1"/>
</dbReference>
<dbReference type="AlphaFoldDB" id="A0A922AMI7"/>
<evidence type="ECO:0000256" key="3">
    <source>
        <dbReference type="ARBA" id="ARBA00004906"/>
    </source>
</evidence>
<evidence type="ECO:0000256" key="6">
    <source>
        <dbReference type="ARBA" id="ARBA00022692"/>
    </source>
</evidence>
<evidence type="ECO:0000313" key="16">
    <source>
        <dbReference type="EMBL" id="KAG6681033.1"/>
    </source>
</evidence>
<comment type="subcellular location">
    <subcellularLocation>
        <location evidence="2">Membrane</location>
        <topology evidence="2">Single-pass membrane protein</topology>
    </subcellularLocation>
</comment>